<feature type="non-terminal residue" evidence="10">
    <location>
        <position position="232"/>
    </location>
</feature>
<feature type="domain" description="Plant heme peroxidase family profile" evidence="9">
    <location>
        <begin position="59"/>
        <end position="232"/>
    </location>
</feature>
<dbReference type="OrthoDB" id="2859658at2759"/>
<feature type="region of interest" description="Disordered" evidence="8">
    <location>
        <begin position="15"/>
        <end position="37"/>
    </location>
</feature>
<evidence type="ECO:0000313" key="11">
    <source>
        <dbReference type="Proteomes" id="UP000002009"/>
    </source>
</evidence>
<feature type="non-terminal residue" evidence="10">
    <location>
        <position position="1"/>
    </location>
</feature>
<dbReference type="InterPro" id="IPR044831">
    <property type="entry name" value="Ccp1-like"/>
</dbReference>
<protein>
    <recommendedName>
        <fullName evidence="3">L-ascorbate peroxidase</fullName>
        <ecNumber evidence="3">1.11.1.11</ecNumber>
    </recommendedName>
</protein>
<dbReference type="PRINTS" id="PR00458">
    <property type="entry name" value="PEROXIDASE"/>
</dbReference>
<comment type="cofactor">
    <cofactor evidence="1">
        <name>heme b</name>
        <dbReference type="ChEBI" id="CHEBI:60344"/>
    </cofactor>
</comment>
<dbReference type="eggNOG" id="ENOG502QR1E">
    <property type="taxonomic scope" value="Eukaryota"/>
</dbReference>
<dbReference type="InterPro" id="IPR002016">
    <property type="entry name" value="Haem_peroxidase"/>
</dbReference>
<dbReference type="GO" id="GO:0016688">
    <property type="term" value="F:L-ascorbate peroxidase activity"/>
    <property type="evidence" value="ECO:0007669"/>
    <property type="project" value="UniProtKB-EC"/>
</dbReference>
<gene>
    <name evidence="10" type="ORF">MICPUN_70576</name>
</gene>
<dbReference type="PROSITE" id="PS50873">
    <property type="entry name" value="PEROXIDASE_4"/>
    <property type="match status" value="1"/>
</dbReference>
<dbReference type="Gene3D" id="1.10.520.10">
    <property type="match status" value="1"/>
</dbReference>
<dbReference type="PANTHER" id="PTHR31356:SF66">
    <property type="entry name" value="CATALASE-PEROXIDASE"/>
    <property type="match status" value="1"/>
</dbReference>
<keyword evidence="7" id="KW-0408">Iron</keyword>
<organism evidence="10 11">
    <name type="scientific">Micromonas commoda (strain RCC299 / NOUM17 / CCMP2709)</name>
    <name type="common">Picoplanktonic green alga</name>
    <dbReference type="NCBI Taxonomy" id="296587"/>
    <lineage>
        <taxon>Eukaryota</taxon>
        <taxon>Viridiplantae</taxon>
        <taxon>Chlorophyta</taxon>
        <taxon>Mamiellophyceae</taxon>
        <taxon>Mamiellales</taxon>
        <taxon>Mamiellaceae</taxon>
        <taxon>Micromonas</taxon>
    </lineage>
</organism>
<dbReference type="FunFam" id="1.10.420.10:FF:000009">
    <property type="entry name" value="Ascorbate peroxidase"/>
    <property type="match status" value="1"/>
</dbReference>
<keyword evidence="5" id="KW-0479">Metal-binding</keyword>
<dbReference type="GO" id="GO:0000302">
    <property type="term" value="P:response to reactive oxygen species"/>
    <property type="evidence" value="ECO:0007669"/>
    <property type="project" value="TreeGrafter"/>
</dbReference>
<dbReference type="GO" id="GO:0034599">
    <property type="term" value="P:cellular response to oxidative stress"/>
    <property type="evidence" value="ECO:0007669"/>
    <property type="project" value="InterPro"/>
</dbReference>
<dbReference type="EC" id="1.11.1.11" evidence="3"/>
<evidence type="ECO:0000256" key="7">
    <source>
        <dbReference type="ARBA" id="ARBA00023004"/>
    </source>
</evidence>
<keyword evidence="6" id="KW-0560">Oxidoreductase</keyword>
<dbReference type="PROSITE" id="PS00435">
    <property type="entry name" value="PEROXIDASE_1"/>
    <property type="match status" value="1"/>
</dbReference>
<evidence type="ECO:0000256" key="2">
    <source>
        <dbReference type="ARBA" id="ARBA00006873"/>
    </source>
</evidence>
<dbReference type="Proteomes" id="UP000002009">
    <property type="component" value="Chromosome 10"/>
</dbReference>
<evidence type="ECO:0000256" key="1">
    <source>
        <dbReference type="ARBA" id="ARBA00001970"/>
    </source>
</evidence>
<evidence type="ECO:0000256" key="4">
    <source>
        <dbReference type="ARBA" id="ARBA00022617"/>
    </source>
</evidence>
<evidence type="ECO:0000256" key="6">
    <source>
        <dbReference type="ARBA" id="ARBA00023002"/>
    </source>
</evidence>
<dbReference type="Pfam" id="PF00141">
    <property type="entry name" value="peroxidase"/>
    <property type="match status" value="1"/>
</dbReference>
<dbReference type="RefSeq" id="XP_002508528.1">
    <property type="nucleotide sequence ID" value="XM_002508482.1"/>
</dbReference>
<evidence type="ECO:0000256" key="5">
    <source>
        <dbReference type="ARBA" id="ARBA00022723"/>
    </source>
</evidence>
<dbReference type="EMBL" id="CP001576">
    <property type="protein sequence ID" value="ACO69786.1"/>
    <property type="molecule type" value="Genomic_DNA"/>
</dbReference>
<dbReference type="InParanoid" id="C1FHA5"/>
<dbReference type="FunCoup" id="C1FHA5">
    <property type="interactions" value="1027"/>
</dbReference>
<keyword evidence="11" id="KW-1185">Reference proteome</keyword>
<dbReference type="OMA" id="HELMMLP"/>
<dbReference type="PANTHER" id="PTHR31356">
    <property type="entry name" value="THYLAKOID LUMENAL 29 KDA PROTEIN, CHLOROPLASTIC-RELATED"/>
    <property type="match status" value="1"/>
</dbReference>
<dbReference type="SUPFAM" id="SSF48113">
    <property type="entry name" value="Heme-dependent peroxidases"/>
    <property type="match status" value="1"/>
</dbReference>
<accession>C1FHA5</accession>
<dbReference type="InterPro" id="IPR010255">
    <property type="entry name" value="Haem_peroxidase_sf"/>
</dbReference>
<dbReference type="PRINTS" id="PR00459">
    <property type="entry name" value="ASPEROXIDASE"/>
</dbReference>
<proteinExistence type="inferred from homology"/>
<name>C1FHA5_MICCC</name>
<reference evidence="10 11" key="1">
    <citation type="journal article" date="2009" name="Science">
        <title>Green evolution and dynamic adaptations revealed by genomes of the marine picoeukaryotes Micromonas.</title>
        <authorList>
            <person name="Worden A.Z."/>
            <person name="Lee J.H."/>
            <person name="Mock T."/>
            <person name="Rouze P."/>
            <person name="Simmons M.P."/>
            <person name="Aerts A.L."/>
            <person name="Allen A.E."/>
            <person name="Cuvelier M.L."/>
            <person name="Derelle E."/>
            <person name="Everett M.V."/>
            <person name="Foulon E."/>
            <person name="Grimwood J."/>
            <person name="Gundlach H."/>
            <person name="Henrissat B."/>
            <person name="Napoli C."/>
            <person name="McDonald S.M."/>
            <person name="Parker M.S."/>
            <person name="Rombauts S."/>
            <person name="Salamov A."/>
            <person name="Von Dassow P."/>
            <person name="Badger J.H."/>
            <person name="Coutinho P.M."/>
            <person name="Demir E."/>
            <person name="Dubchak I."/>
            <person name="Gentemann C."/>
            <person name="Eikrem W."/>
            <person name="Gready J.E."/>
            <person name="John U."/>
            <person name="Lanier W."/>
            <person name="Lindquist E.A."/>
            <person name="Lucas S."/>
            <person name="Mayer K.F."/>
            <person name="Moreau H."/>
            <person name="Not F."/>
            <person name="Otillar R."/>
            <person name="Panaud O."/>
            <person name="Pangilinan J."/>
            <person name="Paulsen I."/>
            <person name="Piegu B."/>
            <person name="Poliakov A."/>
            <person name="Robbens S."/>
            <person name="Schmutz J."/>
            <person name="Toulza E."/>
            <person name="Wyss T."/>
            <person name="Zelensky A."/>
            <person name="Zhou K."/>
            <person name="Armbrust E.V."/>
            <person name="Bhattacharya D."/>
            <person name="Goodenough U.W."/>
            <person name="Van de Peer Y."/>
            <person name="Grigoriev I.V."/>
        </authorList>
    </citation>
    <scope>NUCLEOTIDE SEQUENCE [LARGE SCALE GENOMIC DNA]</scope>
    <source>
        <strain evidence="11">RCC299 / NOUM17</strain>
    </source>
</reference>
<dbReference type="InterPro" id="IPR019793">
    <property type="entry name" value="Peroxidases_heam-ligand_BS"/>
</dbReference>
<dbReference type="InterPro" id="IPR002207">
    <property type="entry name" value="Peroxidase_I"/>
</dbReference>
<dbReference type="GeneID" id="8247086"/>
<evidence type="ECO:0000313" key="10">
    <source>
        <dbReference type="EMBL" id="ACO69786.1"/>
    </source>
</evidence>
<dbReference type="KEGG" id="mis:MICPUN_70576"/>
<evidence type="ECO:0000256" key="3">
    <source>
        <dbReference type="ARBA" id="ARBA00012940"/>
    </source>
</evidence>
<dbReference type="GO" id="GO:0042744">
    <property type="term" value="P:hydrogen peroxide catabolic process"/>
    <property type="evidence" value="ECO:0007669"/>
    <property type="project" value="TreeGrafter"/>
</dbReference>
<dbReference type="AlphaFoldDB" id="C1FHA5"/>
<sequence length="232" mass="25871">PIACRVAWHASGTFDARDGSGGSDGGTMRFEPERSDPANAGLGIVRDMLHEVHKKYPDVSQADIFTLAGALSIEFAGGPHVPHAFGRTDDRDGARCPAHGRLPDAAQGATHLRDVFHRMGMSDRDIVALSGAHTLGRCHFVRSGYDGKWTRSPLRFDNEYFRNLIHYTWKPREWDGKLQYTDVETNELMMLPTDIALKTDPGFRPFAELYAKDQEAFFRDFSAAYSRLLALG</sequence>
<comment type="similarity">
    <text evidence="2">Belongs to the peroxidase family. Ascorbate peroxidase subfamily.</text>
</comment>
<evidence type="ECO:0000259" key="9">
    <source>
        <dbReference type="PROSITE" id="PS50873"/>
    </source>
</evidence>
<dbReference type="STRING" id="296587.C1FHA5"/>
<evidence type="ECO:0000256" key="8">
    <source>
        <dbReference type="SAM" id="MobiDB-lite"/>
    </source>
</evidence>
<keyword evidence="4" id="KW-0349">Heme</keyword>
<dbReference type="Gene3D" id="1.10.420.10">
    <property type="entry name" value="Peroxidase, domain 2"/>
    <property type="match status" value="1"/>
</dbReference>
<dbReference type="GO" id="GO:0046872">
    <property type="term" value="F:metal ion binding"/>
    <property type="evidence" value="ECO:0007669"/>
    <property type="project" value="UniProtKB-KW"/>
</dbReference>
<dbReference type="GO" id="GO:0020037">
    <property type="term" value="F:heme binding"/>
    <property type="evidence" value="ECO:0007669"/>
    <property type="project" value="InterPro"/>
</dbReference>